<dbReference type="InterPro" id="IPR013740">
    <property type="entry name" value="Redoxin"/>
</dbReference>
<dbReference type="RefSeq" id="WP_213640610.1">
    <property type="nucleotide sequence ID" value="NZ_JADPMV010000002.1"/>
</dbReference>
<dbReference type="SUPFAM" id="SSF52833">
    <property type="entry name" value="Thioredoxin-like"/>
    <property type="match status" value="1"/>
</dbReference>
<dbReference type="PANTHER" id="PTHR42852">
    <property type="entry name" value="THIOL:DISULFIDE INTERCHANGE PROTEIN DSBE"/>
    <property type="match status" value="1"/>
</dbReference>
<comment type="caution">
    <text evidence="5">The sequence shown here is derived from an EMBL/GenBank/DDBJ whole genome shotgun (WGS) entry which is preliminary data.</text>
</comment>
<organism evidence="5 6">
    <name type="scientific">Pseudomonas lalucatii</name>
    <dbReference type="NCBI Taxonomy" id="1424203"/>
    <lineage>
        <taxon>Bacteria</taxon>
        <taxon>Pseudomonadati</taxon>
        <taxon>Pseudomonadota</taxon>
        <taxon>Gammaproteobacteria</taxon>
        <taxon>Pseudomonadales</taxon>
        <taxon>Pseudomonadaceae</taxon>
        <taxon>Pseudomonas</taxon>
    </lineage>
</organism>
<protein>
    <submittedName>
        <fullName evidence="5">TlpA family protein disulfide reductase</fullName>
    </submittedName>
</protein>
<dbReference type="Gene3D" id="3.40.30.10">
    <property type="entry name" value="Glutaredoxin"/>
    <property type="match status" value="1"/>
</dbReference>
<gene>
    <name evidence="5" type="ORF">I0D00_14835</name>
</gene>
<dbReference type="InterPro" id="IPR013766">
    <property type="entry name" value="Thioredoxin_domain"/>
</dbReference>
<evidence type="ECO:0000256" key="1">
    <source>
        <dbReference type="ARBA" id="ARBA00004196"/>
    </source>
</evidence>
<accession>A0ABS5Q367</accession>
<evidence type="ECO:0000256" key="3">
    <source>
        <dbReference type="ARBA" id="ARBA00023284"/>
    </source>
</evidence>
<name>A0ABS5Q367_9PSED</name>
<keyword evidence="2" id="KW-0201">Cytochrome c-type biogenesis</keyword>
<dbReference type="PANTHER" id="PTHR42852:SF13">
    <property type="entry name" value="PROTEIN DIPZ"/>
    <property type="match status" value="1"/>
</dbReference>
<dbReference type="InterPro" id="IPR017937">
    <property type="entry name" value="Thioredoxin_CS"/>
</dbReference>
<reference evidence="5 6" key="1">
    <citation type="journal article" date="2021" name="Syst. Appl. Microbiol.">
        <title>Pseudomonas lalucatii sp. nov. isolated from Vallgornera, a karstic cave in Mallorca, Western Mediterranean.</title>
        <authorList>
            <person name="Busquets A."/>
            <person name="Mulet M."/>
            <person name="Gomila M."/>
            <person name="Garcia-Valdes E."/>
        </authorList>
    </citation>
    <scope>NUCLEOTIDE SEQUENCE [LARGE SCALE GENOMIC DNA]</scope>
    <source>
        <strain evidence="5 6">R1b54</strain>
    </source>
</reference>
<dbReference type="Pfam" id="PF08534">
    <property type="entry name" value="Redoxin"/>
    <property type="match status" value="1"/>
</dbReference>
<dbReference type="InterPro" id="IPR050553">
    <property type="entry name" value="Thioredoxin_ResA/DsbE_sf"/>
</dbReference>
<dbReference type="InterPro" id="IPR036249">
    <property type="entry name" value="Thioredoxin-like_sf"/>
</dbReference>
<sequence>MASLLLLFLQTAAAAPPADLTIWPEPKTVAEVEFTDSQGKPRTLGDFQGRIVLLNVWATWCAPCREEMPTLDRLQARLGGADFQVLALSVDPDGEQLVRDFYADIGIQHLALYIDETAQANRSLGAYGLPATLLLDRQGRELGRKLGAAEWDSPEVIDYLRELMATPQGH</sequence>
<evidence type="ECO:0000256" key="2">
    <source>
        <dbReference type="ARBA" id="ARBA00022748"/>
    </source>
</evidence>
<keyword evidence="3" id="KW-0676">Redox-active center</keyword>
<evidence type="ECO:0000313" key="6">
    <source>
        <dbReference type="Proteomes" id="UP001196601"/>
    </source>
</evidence>
<evidence type="ECO:0000313" key="5">
    <source>
        <dbReference type="EMBL" id="MBS7663206.1"/>
    </source>
</evidence>
<keyword evidence="6" id="KW-1185">Reference proteome</keyword>
<dbReference type="Proteomes" id="UP001196601">
    <property type="component" value="Unassembled WGS sequence"/>
</dbReference>
<dbReference type="EMBL" id="JADPMV010000002">
    <property type="protein sequence ID" value="MBS7663206.1"/>
    <property type="molecule type" value="Genomic_DNA"/>
</dbReference>
<dbReference type="PROSITE" id="PS00194">
    <property type="entry name" value="THIOREDOXIN_1"/>
    <property type="match status" value="1"/>
</dbReference>
<proteinExistence type="predicted"/>
<evidence type="ECO:0000259" key="4">
    <source>
        <dbReference type="PROSITE" id="PS51352"/>
    </source>
</evidence>
<dbReference type="PROSITE" id="PS51352">
    <property type="entry name" value="THIOREDOXIN_2"/>
    <property type="match status" value="1"/>
</dbReference>
<comment type="subcellular location">
    <subcellularLocation>
        <location evidence="1">Cell envelope</location>
    </subcellularLocation>
</comment>
<feature type="domain" description="Thioredoxin" evidence="4">
    <location>
        <begin position="23"/>
        <end position="165"/>
    </location>
</feature>
<dbReference type="CDD" id="cd02966">
    <property type="entry name" value="TlpA_like_family"/>
    <property type="match status" value="1"/>
</dbReference>